<comment type="function">
    <text evidence="7">Catalyzes a reversible aldol reaction between acetaldehyde and D-glyceraldehyde 3-phosphate to generate 2-deoxy-D-ribose 5-phosphate.</text>
</comment>
<dbReference type="GO" id="GO:0005737">
    <property type="term" value="C:cytoplasm"/>
    <property type="evidence" value="ECO:0007669"/>
    <property type="project" value="InterPro"/>
</dbReference>
<evidence type="ECO:0000256" key="1">
    <source>
        <dbReference type="ARBA" id="ARBA00010936"/>
    </source>
</evidence>
<evidence type="ECO:0000256" key="6">
    <source>
        <dbReference type="ARBA" id="ARBA00048791"/>
    </source>
</evidence>
<evidence type="ECO:0000256" key="8">
    <source>
        <dbReference type="NCBIfam" id="TIGR00126"/>
    </source>
</evidence>
<dbReference type="FunFam" id="3.20.20.70:FF:000044">
    <property type="entry name" value="Deoxyribose-phosphate aldolase"/>
    <property type="match status" value="1"/>
</dbReference>
<reference evidence="9" key="1">
    <citation type="submission" date="2020-04" db="EMBL/GenBank/DDBJ databases">
        <authorList>
            <person name="Zhang T."/>
        </authorList>
    </citation>
    <scope>NUCLEOTIDE SEQUENCE</scope>
    <source>
        <strain evidence="9">HKST-UBA01</strain>
    </source>
</reference>
<accession>A0A956RSK1</accession>
<dbReference type="SMART" id="SM01133">
    <property type="entry name" value="DeoC"/>
    <property type="match status" value="1"/>
</dbReference>
<name>A0A956RSK1_UNCEI</name>
<dbReference type="SUPFAM" id="SSF51569">
    <property type="entry name" value="Aldolase"/>
    <property type="match status" value="1"/>
</dbReference>
<evidence type="ECO:0000313" key="9">
    <source>
        <dbReference type="EMBL" id="MCA9729779.1"/>
    </source>
</evidence>
<reference evidence="9" key="2">
    <citation type="journal article" date="2021" name="Microbiome">
        <title>Successional dynamics and alternative stable states in a saline activated sludge microbial community over 9 years.</title>
        <authorList>
            <person name="Wang Y."/>
            <person name="Ye J."/>
            <person name="Ju F."/>
            <person name="Liu L."/>
            <person name="Boyd J.A."/>
            <person name="Deng Y."/>
            <person name="Parks D.H."/>
            <person name="Jiang X."/>
            <person name="Yin X."/>
            <person name="Woodcroft B.J."/>
            <person name="Tyson G.W."/>
            <person name="Hugenholtz P."/>
            <person name="Polz M.F."/>
            <person name="Zhang T."/>
        </authorList>
    </citation>
    <scope>NUCLEOTIDE SEQUENCE</scope>
    <source>
        <strain evidence="9">HKST-UBA01</strain>
    </source>
</reference>
<keyword evidence="4 9" id="KW-0456">Lyase</keyword>
<dbReference type="EC" id="4.1.2.4" evidence="2 8"/>
<comment type="catalytic activity">
    <reaction evidence="6">
        <text>2-deoxy-D-ribose 5-phosphate = D-glyceraldehyde 3-phosphate + acetaldehyde</text>
        <dbReference type="Rhea" id="RHEA:12821"/>
        <dbReference type="ChEBI" id="CHEBI:15343"/>
        <dbReference type="ChEBI" id="CHEBI:59776"/>
        <dbReference type="ChEBI" id="CHEBI:62877"/>
        <dbReference type="EC" id="4.1.2.4"/>
    </reaction>
</comment>
<evidence type="ECO:0000313" key="10">
    <source>
        <dbReference type="Proteomes" id="UP000697710"/>
    </source>
</evidence>
<dbReference type="CDD" id="cd00959">
    <property type="entry name" value="DeoC"/>
    <property type="match status" value="1"/>
</dbReference>
<dbReference type="AlphaFoldDB" id="A0A956RSK1"/>
<dbReference type="PIRSF" id="PIRSF001357">
    <property type="entry name" value="DeoC"/>
    <property type="match status" value="1"/>
</dbReference>
<keyword evidence="5" id="KW-0704">Schiff base</keyword>
<keyword evidence="3" id="KW-0963">Cytoplasm</keyword>
<evidence type="ECO:0000256" key="2">
    <source>
        <dbReference type="ARBA" id="ARBA00012515"/>
    </source>
</evidence>
<organism evidence="9 10">
    <name type="scientific">Eiseniibacteriota bacterium</name>
    <dbReference type="NCBI Taxonomy" id="2212470"/>
    <lineage>
        <taxon>Bacteria</taxon>
        <taxon>Candidatus Eiseniibacteriota</taxon>
    </lineage>
</organism>
<dbReference type="InterPro" id="IPR002915">
    <property type="entry name" value="DeoC/FbaB/LacD_aldolase"/>
</dbReference>
<dbReference type="Pfam" id="PF01791">
    <property type="entry name" value="DeoC"/>
    <property type="match status" value="1"/>
</dbReference>
<evidence type="ECO:0000256" key="5">
    <source>
        <dbReference type="ARBA" id="ARBA00023270"/>
    </source>
</evidence>
<proteinExistence type="inferred from homology"/>
<dbReference type="GO" id="GO:0004139">
    <property type="term" value="F:deoxyribose-phosphate aldolase activity"/>
    <property type="evidence" value="ECO:0007669"/>
    <property type="project" value="UniProtKB-UniRule"/>
</dbReference>
<dbReference type="GO" id="GO:0016052">
    <property type="term" value="P:carbohydrate catabolic process"/>
    <property type="evidence" value="ECO:0007669"/>
    <property type="project" value="TreeGrafter"/>
</dbReference>
<evidence type="ECO:0000256" key="3">
    <source>
        <dbReference type="ARBA" id="ARBA00022490"/>
    </source>
</evidence>
<gene>
    <name evidence="9" type="primary">deoC</name>
    <name evidence="9" type="ORF">KC729_19000</name>
</gene>
<protein>
    <recommendedName>
        <fullName evidence="2 8">Deoxyribose-phosphate aldolase</fullName>
        <ecNumber evidence="2 8">4.1.2.4</ecNumber>
    </recommendedName>
</protein>
<evidence type="ECO:0000256" key="4">
    <source>
        <dbReference type="ARBA" id="ARBA00023239"/>
    </source>
</evidence>
<dbReference type="PANTHER" id="PTHR10889">
    <property type="entry name" value="DEOXYRIBOSE-PHOSPHATE ALDOLASE"/>
    <property type="match status" value="1"/>
</dbReference>
<dbReference type="Gene3D" id="3.20.20.70">
    <property type="entry name" value="Aldolase class I"/>
    <property type="match status" value="1"/>
</dbReference>
<dbReference type="GO" id="GO:0009264">
    <property type="term" value="P:deoxyribonucleotide catabolic process"/>
    <property type="evidence" value="ECO:0007669"/>
    <property type="project" value="UniProtKB-UniRule"/>
</dbReference>
<sequence>VQPIWVPLAARILEDSRVKVCTVIGFPHGANRAEVKGYETEVAVAQGAREVDMVIPIGMMKSGDHRTVAAHVRAVVRAAMAGVVVKVILENAYLTDEEKRHASRISKEEGAHFVKTSTGFGPTGATLDDVRLMRAEVGPNVGVKAAGGIRDTEGARAMVAAGANRIGASASVRIASR</sequence>
<dbReference type="PANTHER" id="PTHR10889:SF1">
    <property type="entry name" value="DEOXYRIBOSE-PHOSPHATE ALDOLASE"/>
    <property type="match status" value="1"/>
</dbReference>
<evidence type="ECO:0000256" key="7">
    <source>
        <dbReference type="ARBA" id="ARBA00056337"/>
    </source>
</evidence>
<comment type="caution">
    <text evidence="9">The sequence shown here is derived from an EMBL/GenBank/DDBJ whole genome shotgun (WGS) entry which is preliminary data.</text>
</comment>
<dbReference type="NCBIfam" id="TIGR00126">
    <property type="entry name" value="deoC"/>
    <property type="match status" value="1"/>
</dbReference>
<dbReference type="Proteomes" id="UP000697710">
    <property type="component" value="Unassembled WGS sequence"/>
</dbReference>
<dbReference type="InterPro" id="IPR013785">
    <property type="entry name" value="Aldolase_TIM"/>
</dbReference>
<dbReference type="EMBL" id="JAGQHR010000838">
    <property type="protein sequence ID" value="MCA9729779.1"/>
    <property type="molecule type" value="Genomic_DNA"/>
</dbReference>
<feature type="non-terminal residue" evidence="9">
    <location>
        <position position="1"/>
    </location>
</feature>
<comment type="similarity">
    <text evidence="1">Belongs to the DeoC/FbaB aldolase family. DeoC type 1 subfamily.</text>
</comment>
<dbReference type="InterPro" id="IPR011343">
    <property type="entry name" value="DeoC"/>
</dbReference>